<proteinExistence type="predicted"/>
<accession>A0ABQ6G3Q5</accession>
<keyword evidence="2" id="KW-1185">Reference proteome</keyword>
<comment type="caution">
    <text evidence="1">The sequence shown here is derived from an EMBL/GenBank/DDBJ whole genome shotgun (WGS) entry which is preliminary data.</text>
</comment>
<dbReference type="Proteomes" id="UP001344906">
    <property type="component" value="Unassembled WGS sequence"/>
</dbReference>
<protein>
    <recommendedName>
        <fullName evidence="3">GAF domain-containing protein</fullName>
    </recommendedName>
</protein>
<name>A0ABQ6G3Q5_9CHLR</name>
<dbReference type="SUPFAM" id="SSF55781">
    <property type="entry name" value="GAF domain-like"/>
    <property type="match status" value="1"/>
</dbReference>
<dbReference type="EMBL" id="BSRI01000002">
    <property type="protein sequence ID" value="GLV60453.1"/>
    <property type="molecule type" value="Genomic_DNA"/>
</dbReference>
<dbReference type="Gene3D" id="3.30.450.40">
    <property type="match status" value="1"/>
</dbReference>
<evidence type="ECO:0000313" key="2">
    <source>
        <dbReference type="Proteomes" id="UP001344906"/>
    </source>
</evidence>
<evidence type="ECO:0000313" key="1">
    <source>
        <dbReference type="EMBL" id="GLV60453.1"/>
    </source>
</evidence>
<evidence type="ECO:0008006" key="3">
    <source>
        <dbReference type="Google" id="ProtNLM"/>
    </source>
</evidence>
<gene>
    <name evidence="1" type="ORF">KDH_72720</name>
</gene>
<dbReference type="RefSeq" id="WP_338257532.1">
    <property type="nucleotide sequence ID" value="NZ_BSRI01000002.1"/>
</dbReference>
<dbReference type="InterPro" id="IPR029016">
    <property type="entry name" value="GAF-like_dom_sf"/>
</dbReference>
<sequence length="173" mass="19021">MNTSDAQSSDARPDRLLTTLERLLEIEAIQVKPALQQAAQLISEALSAEKVDVFFHEPATHSLLALGSNDSSMSRHQKALALDRLQIANRGRIVEVFLTGDSFLSGQLDQDEGELRGMRIPEPEGMGIVSQIAASISMQGERRGVLMAACGMHMFFTQQDLRFWKRLPVGLGS</sequence>
<organism evidence="1 2">
    <name type="scientific">Dictyobacter halimunensis</name>
    <dbReference type="NCBI Taxonomy" id="3026934"/>
    <lineage>
        <taxon>Bacteria</taxon>
        <taxon>Bacillati</taxon>
        <taxon>Chloroflexota</taxon>
        <taxon>Ktedonobacteria</taxon>
        <taxon>Ktedonobacterales</taxon>
        <taxon>Dictyobacteraceae</taxon>
        <taxon>Dictyobacter</taxon>
    </lineage>
</organism>
<reference evidence="1 2" key="1">
    <citation type="submission" date="2023-02" db="EMBL/GenBank/DDBJ databases">
        <title>Dictyobacter halimunensis sp. nov., a new member of the class Ktedonobacteria from forest soil in a geothermal area.</title>
        <authorList>
            <person name="Rachmania M.K."/>
            <person name="Ningsih F."/>
            <person name="Sakai Y."/>
            <person name="Yabe S."/>
            <person name="Yokota A."/>
            <person name="Sjamsuridzal W."/>
        </authorList>
    </citation>
    <scope>NUCLEOTIDE SEQUENCE [LARGE SCALE GENOMIC DNA]</scope>
    <source>
        <strain evidence="1 2">S3.2.2.5</strain>
    </source>
</reference>